<feature type="chain" id="PRO_5047409264" evidence="1">
    <location>
        <begin position="25"/>
        <end position="422"/>
    </location>
</feature>
<dbReference type="SUPFAM" id="SSF141571">
    <property type="entry name" value="Pentapeptide repeat-like"/>
    <property type="match status" value="1"/>
</dbReference>
<feature type="signal peptide" evidence="1">
    <location>
        <begin position="1"/>
        <end position="24"/>
    </location>
</feature>
<dbReference type="Gene3D" id="2.160.20.80">
    <property type="entry name" value="E3 ubiquitin-protein ligase SopA"/>
    <property type="match status" value="1"/>
</dbReference>
<evidence type="ECO:0000313" key="2">
    <source>
        <dbReference type="EMBL" id="MBW6398507.1"/>
    </source>
</evidence>
<dbReference type="PANTHER" id="PTHR14136">
    <property type="entry name" value="BTB_POZ DOMAIN-CONTAINING PROTEIN KCTD9"/>
    <property type="match status" value="1"/>
</dbReference>
<dbReference type="SUPFAM" id="SSF48452">
    <property type="entry name" value="TPR-like"/>
    <property type="match status" value="1"/>
</dbReference>
<name>A0ABS7A9S9_9PROT</name>
<dbReference type="InterPro" id="IPR008993">
    <property type="entry name" value="TIMP-like_OB-fold"/>
</dbReference>
<dbReference type="RefSeq" id="WP_219763096.1">
    <property type="nucleotide sequence ID" value="NZ_JAHYBZ010000003.1"/>
</dbReference>
<organism evidence="2 3">
    <name type="scientific">Roseomonas alba</name>
    <dbReference type="NCBI Taxonomy" id="2846776"/>
    <lineage>
        <taxon>Bacteria</taxon>
        <taxon>Pseudomonadati</taxon>
        <taxon>Pseudomonadota</taxon>
        <taxon>Alphaproteobacteria</taxon>
        <taxon>Acetobacterales</taxon>
        <taxon>Roseomonadaceae</taxon>
        <taxon>Roseomonas</taxon>
    </lineage>
</organism>
<dbReference type="InterPro" id="IPR051082">
    <property type="entry name" value="Pentapeptide-BTB/POZ_domain"/>
</dbReference>
<dbReference type="Proteomes" id="UP001196565">
    <property type="component" value="Unassembled WGS sequence"/>
</dbReference>
<dbReference type="Pfam" id="PF14559">
    <property type="entry name" value="TPR_19"/>
    <property type="match status" value="1"/>
</dbReference>
<dbReference type="InterPro" id="IPR011990">
    <property type="entry name" value="TPR-like_helical_dom_sf"/>
</dbReference>
<dbReference type="PROSITE" id="PS51257">
    <property type="entry name" value="PROKAR_LIPOPROTEIN"/>
    <property type="match status" value="1"/>
</dbReference>
<dbReference type="Gene3D" id="2.40.50.120">
    <property type="match status" value="1"/>
</dbReference>
<dbReference type="InterPro" id="IPR001646">
    <property type="entry name" value="5peptide_repeat"/>
</dbReference>
<sequence>MTRRGWCGVAMAAMMALLAGPALACSCASDADPEWRVLNAPLAFRGRVVAVEALGSQAEPPLRATVEVTQIWKGDLPARVELQAGGASSLCGFRLSPGDEHVFFPGEHRDGGLAINQCGMWAAREAAPALSRLGDDLAAADAAMRSAPGAVGPLLRRAGVLRRWRDHDRAAVAYRSIVAAAPDLAAAQAGLAQVMIAQGQAPEAMALLVQAQARLGPQADIRGVLALARVVTGDLRDLGQADFREADLPQLDLSRQVLRGADFSRAFLGSVRLEQSDLRGARFDGTRFYAVDLRRADLRGAQFVAPLGFPRVEGADLREARLERIDLPEDWSLRDIDMRGATLLESRFRAVSFVAVDLRGARLTTIHMRRGGFVASRLDGAVLRDVTFSRVDMTAASGVPPRILAAPGDLPGVRLINVRFEE</sequence>
<dbReference type="SUPFAM" id="SSF50242">
    <property type="entry name" value="TIMP-like"/>
    <property type="match status" value="1"/>
</dbReference>
<evidence type="ECO:0000313" key="3">
    <source>
        <dbReference type="Proteomes" id="UP001196565"/>
    </source>
</evidence>
<dbReference type="EMBL" id="JAHYBZ010000003">
    <property type="protein sequence ID" value="MBW6398507.1"/>
    <property type="molecule type" value="Genomic_DNA"/>
</dbReference>
<proteinExistence type="predicted"/>
<evidence type="ECO:0000256" key="1">
    <source>
        <dbReference type="SAM" id="SignalP"/>
    </source>
</evidence>
<protein>
    <submittedName>
        <fullName evidence="2">Pentapeptide repeat-containing protein</fullName>
    </submittedName>
</protein>
<gene>
    <name evidence="2" type="ORF">KPL78_11645</name>
</gene>
<reference evidence="2 3" key="1">
    <citation type="submission" date="2021-07" db="EMBL/GenBank/DDBJ databases">
        <authorList>
            <person name="So Y."/>
        </authorList>
    </citation>
    <scope>NUCLEOTIDE SEQUENCE [LARGE SCALE GENOMIC DNA]</scope>
    <source>
        <strain evidence="2 3">HJA6</strain>
    </source>
</reference>
<comment type="caution">
    <text evidence="2">The sequence shown here is derived from an EMBL/GenBank/DDBJ whole genome shotgun (WGS) entry which is preliminary data.</text>
</comment>
<dbReference type="Pfam" id="PF00805">
    <property type="entry name" value="Pentapeptide"/>
    <property type="match status" value="2"/>
</dbReference>
<keyword evidence="1" id="KW-0732">Signal</keyword>
<dbReference type="Gene3D" id="1.25.40.10">
    <property type="entry name" value="Tetratricopeptide repeat domain"/>
    <property type="match status" value="1"/>
</dbReference>
<accession>A0ABS7A9S9</accession>
<keyword evidence="3" id="KW-1185">Reference proteome</keyword>
<dbReference type="PANTHER" id="PTHR14136:SF17">
    <property type="entry name" value="BTB_POZ DOMAIN-CONTAINING PROTEIN KCTD9"/>
    <property type="match status" value="1"/>
</dbReference>